<proteinExistence type="predicted"/>
<dbReference type="GO" id="GO:0003677">
    <property type="term" value="F:DNA binding"/>
    <property type="evidence" value="ECO:0007669"/>
    <property type="project" value="InterPro"/>
</dbReference>
<dbReference type="PROSITE" id="PS51141">
    <property type="entry name" value="ZF_SBP"/>
    <property type="match status" value="1"/>
</dbReference>
<feature type="region of interest" description="Disordered" evidence="4">
    <location>
        <begin position="548"/>
        <end position="582"/>
    </location>
</feature>
<protein>
    <recommendedName>
        <fullName evidence="5">SBP-type domain-containing protein</fullName>
    </recommendedName>
</protein>
<reference evidence="6 7" key="1">
    <citation type="submission" date="2023-10" db="EMBL/GenBank/DDBJ databases">
        <authorList>
            <person name="Maclean D."/>
            <person name="Macfadyen A."/>
        </authorList>
    </citation>
    <scope>NUCLEOTIDE SEQUENCE [LARGE SCALE GENOMIC DNA]</scope>
</reference>
<feature type="compositionally biased region" description="Low complexity" evidence="4">
    <location>
        <begin position="186"/>
        <end position="195"/>
    </location>
</feature>
<dbReference type="SUPFAM" id="SSF103612">
    <property type="entry name" value="SBT domain"/>
    <property type="match status" value="1"/>
</dbReference>
<evidence type="ECO:0000313" key="6">
    <source>
        <dbReference type="EMBL" id="CAK0787457.1"/>
    </source>
</evidence>
<feature type="region of interest" description="Disordered" evidence="4">
    <location>
        <begin position="160"/>
        <end position="195"/>
    </location>
</feature>
<dbReference type="PANTHER" id="PTHR31251:SF169">
    <property type="entry name" value="SQUAMOSA PROMOTER-BINDING-LIKE PROTEIN 8"/>
    <property type="match status" value="1"/>
</dbReference>
<keyword evidence="1" id="KW-0479">Metal-binding</keyword>
<organism evidence="6 7">
    <name type="scientific">Coccomyxa viridis</name>
    <dbReference type="NCBI Taxonomy" id="1274662"/>
    <lineage>
        <taxon>Eukaryota</taxon>
        <taxon>Viridiplantae</taxon>
        <taxon>Chlorophyta</taxon>
        <taxon>core chlorophytes</taxon>
        <taxon>Trebouxiophyceae</taxon>
        <taxon>Trebouxiophyceae incertae sedis</taxon>
        <taxon>Coccomyxaceae</taxon>
        <taxon>Coccomyxa</taxon>
    </lineage>
</organism>
<dbReference type="Gene3D" id="4.10.1100.10">
    <property type="entry name" value="Transcription factor, SBP-box domain"/>
    <property type="match status" value="1"/>
</dbReference>
<feature type="compositionally biased region" description="Low complexity" evidence="4">
    <location>
        <begin position="305"/>
        <end position="316"/>
    </location>
</feature>
<keyword evidence="7" id="KW-1185">Reference proteome</keyword>
<dbReference type="InterPro" id="IPR044817">
    <property type="entry name" value="SBP-like"/>
</dbReference>
<dbReference type="PANTHER" id="PTHR31251">
    <property type="entry name" value="SQUAMOSA PROMOTER-BINDING-LIKE PROTEIN 4"/>
    <property type="match status" value="1"/>
</dbReference>
<evidence type="ECO:0000256" key="3">
    <source>
        <dbReference type="ARBA" id="ARBA00022833"/>
    </source>
</evidence>
<dbReference type="InterPro" id="IPR036893">
    <property type="entry name" value="SBP_sf"/>
</dbReference>
<name>A0AAV1IJM2_9CHLO</name>
<keyword evidence="3" id="KW-0862">Zinc</keyword>
<feature type="domain" description="SBP-type" evidence="5">
    <location>
        <begin position="90"/>
        <end position="167"/>
    </location>
</feature>
<evidence type="ECO:0000256" key="1">
    <source>
        <dbReference type="ARBA" id="ARBA00022723"/>
    </source>
</evidence>
<feature type="compositionally biased region" description="Low complexity" evidence="4">
    <location>
        <begin position="1298"/>
        <end position="1316"/>
    </location>
</feature>
<feature type="region of interest" description="Disordered" evidence="4">
    <location>
        <begin position="1"/>
        <end position="89"/>
    </location>
</feature>
<feature type="compositionally biased region" description="Low complexity" evidence="4">
    <location>
        <begin position="169"/>
        <end position="178"/>
    </location>
</feature>
<dbReference type="GO" id="GO:0008270">
    <property type="term" value="F:zinc ion binding"/>
    <property type="evidence" value="ECO:0007669"/>
    <property type="project" value="UniProtKB-KW"/>
</dbReference>
<keyword evidence="2" id="KW-0863">Zinc-finger</keyword>
<evidence type="ECO:0000313" key="7">
    <source>
        <dbReference type="Proteomes" id="UP001314263"/>
    </source>
</evidence>
<feature type="compositionally biased region" description="Basic and acidic residues" evidence="4">
    <location>
        <begin position="355"/>
        <end position="367"/>
    </location>
</feature>
<dbReference type="InterPro" id="IPR004333">
    <property type="entry name" value="SBP_dom"/>
</dbReference>
<sequence length="1366" mass="141164">MSSTSTEDEAPEKRRLQSPEEATGPAQWTVKRPRTGSGTPADINALVASTYELQRSERQAQAISPAPSAGGSAGAAPSPKPRRSQTSARPFTCQVEDCTRDVCELSTYHFRYRICNVHIRLPAFMRQGKLQRFCQQCGRCHELSEFEGNQRSCRAQLDRHNARRRQAKKNAQAAKTGAGAQGASGGSQALSSASLTTSGARNGVRAYSADMDGHQRSRAIRPVGKLAAGQAMPAAEAAALLAAAANGQPRFALGGASSAFGQYHEAAQQQNLGGSKLYGLGPPAKAQQPALFKQGAAQQQESEESMSQQLQISSSSDGAGQTAEASAALQSLYEMARSGQQDGASSRAPSTQMHKLAERDAQPEGGEKPGLSARMQEQAAAVAAELSGKGPAEGVTEAAPLSEDAEAFAPANDSAVHPKLRQKAAGISRAAAMTNSWQNPDSGAEARLAGLPALASAAATLEGRMDRAASQPERADGQVLARRSGSNTQSDPIEPQPTPFEAFTQAPLSATDKPDARLAAPAAARLKAADISSSMESSAMRMSLLSASQLSASQAPPDGQRSLSTRSGPAGSMQASRSMSDSFALGRSLESAPTDGSAARSADERKAQLLGFLQKSHLLETSQALAALPAMGSAALSAAAARAASTQSSMDLVTAENIAAALPDLAQSLTDSGGQRLGSSAAPGTCSGFPPGKPPAFPQEKRAGRLASVSEKEAPLPSEAAVRHWLQYGRPPGSKVGSAQQDVPTNDAGLAAAERAADAGACERQQERKNLAGFLPEGLRTALGLSVGQPVGSLKPSTDKAHLDGAAITVAPAAVPSMPADLANTASKMDAMLGSRGQLSSKPQQLESTAAIQQPLVAPAARSMGQPGQPGMELPRTSVPPLGSLSYSAPGMGMFPGAQMPAHPAAVNPMANPMTLHLYQALMAASMMGAPPQIPLPDGGPVRSLPPAMGPAMMMGGPALAADGGQAAMAQLLAMRSEVLTMQLSVKLFHCTPQELPEDAQEQLTAWLRSAPACAELYIRSGCVHLTLTVHVDEATYTAAAEGGALAAAQALVQQPSPVWRRGNMLVSLLDETVMVSEGVPERVCALGSVCSGAAAKAEPAVTMPGQLVALEVQKGPNHAEACVVLCRSRGAYWAVQAQPLEVGDSSALYGVRLPEDLPPGVAYLEVEQGSFVGRACPVLVMPLERYMAAAEVVQLLRGGALAACTAMLGTSGAALASQMAEGACTQLGLLLHPLAGGVTSRQVLAMPEGTPPALQRGPTTLQPAVTAALNANMFYFAMRWSMPNLASMLLEGLQRAQLPGPQQQQQQPESLQSKSFSFPRVPSREALGFGWGQQRPAQATTSSPTPLALLAAAAQIADCLVSARA</sequence>
<feature type="compositionally biased region" description="Acidic residues" evidence="4">
    <location>
        <begin position="1"/>
        <end position="10"/>
    </location>
</feature>
<feature type="compositionally biased region" description="Polar residues" evidence="4">
    <location>
        <begin position="338"/>
        <end position="353"/>
    </location>
</feature>
<gene>
    <name evidence="6" type="ORF">CVIRNUC_010677</name>
</gene>
<feature type="region of interest" description="Disordered" evidence="4">
    <location>
        <begin position="1298"/>
        <end position="1318"/>
    </location>
</feature>
<dbReference type="GO" id="GO:0005634">
    <property type="term" value="C:nucleus"/>
    <property type="evidence" value="ECO:0007669"/>
    <property type="project" value="InterPro"/>
</dbReference>
<feature type="region of interest" description="Disordered" evidence="4">
    <location>
        <begin position="670"/>
        <end position="718"/>
    </location>
</feature>
<evidence type="ECO:0000259" key="5">
    <source>
        <dbReference type="PROSITE" id="PS51141"/>
    </source>
</evidence>
<comment type="caution">
    <text evidence="6">The sequence shown here is derived from an EMBL/GenBank/DDBJ whole genome shotgun (WGS) entry which is preliminary data.</text>
</comment>
<evidence type="ECO:0000256" key="2">
    <source>
        <dbReference type="ARBA" id="ARBA00022771"/>
    </source>
</evidence>
<dbReference type="Proteomes" id="UP001314263">
    <property type="component" value="Unassembled WGS sequence"/>
</dbReference>
<dbReference type="Pfam" id="PF03110">
    <property type="entry name" value="SBP"/>
    <property type="match status" value="1"/>
</dbReference>
<dbReference type="EMBL" id="CAUYUE010000017">
    <property type="protein sequence ID" value="CAK0787457.1"/>
    <property type="molecule type" value="Genomic_DNA"/>
</dbReference>
<feature type="compositionally biased region" description="Polar residues" evidence="4">
    <location>
        <begin position="561"/>
        <end position="581"/>
    </location>
</feature>
<feature type="region of interest" description="Disordered" evidence="4">
    <location>
        <begin position="466"/>
        <end position="500"/>
    </location>
</feature>
<feature type="region of interest" description="Disordered" evidence="4">
    <location>
        <begin position="274"/>
        <end position="397"/>
    </location>
</feature>
<accession>A0AAV1IJM2</accession>
<feature type="compositionally biased region" description="Low complexity" evidence="4">
    <location>
        <begin position="64"/>
        <end position="77"/>
    </location>
</feature>
<evidence type="ECO:0000256" key="4">
    <source>
        <dbReference type="SAM" id="MobiDB-lite"/>
    </source>
</evidence>